<proteinExistence type="predicted"/>
<evidence type="ECO:0000259" key="1">
    <source>
        <dbReference type="Pfam" id="PF01592"/>
    </source>
</evidence>
<dbReference type="Gene3D" id="3.90.1010.10">
    <property type="match status" value="1"/>
</dbReference>
<keyword evidence="3" id="KW-1185">Reference proteome</keyword>
<reference evidence="2 3" key="1">
    <citation type="submission" date="2020-08" db="EMBL/GenBank/DDBJ databases">
        <title>Genomic Encyclopedia of Type Strains, Phase IV (KMG-IV): sequencing the most valuable type-strain genomes for metagenomic binning, comparative biology and taxonomic classification.</title>
        <authorList>
            <person name="Goeker M."/>
        </authorList>
    </citation>
    <scope>NUCLEOTIDE SEQUENCE [LARGE SCALE GENOMIC DNA]</scope>
    <source>
        <strain evidence="2 3">DSM 28570</strain>
    </source>
</reference>
<dbReference type="AlphaFoldDB" id="A0A840UQI2"/>
<dbReference type="GO" id="GO:0051536">
    <property type="term" value="F:iron-sulfur cluster binding"/>
    <property type="evidence" value="ECO:0007669"/>
    <property type="project" value="InterPro"/>
</dbReference>
<dbReference type="Pfam" id="PF01592">
    <property type="entry name" value="NifU_N"/>
    <property type="match status" value="1"/>
</dbReference>
<dbReference type="RefSeq" id="WP_183348534.1">
    <property type="nucleotide sequence ID" value="NZ_JACHEO010000002.1"/>
</dbReference>
<dbReference type="SUPFAM" id="SSF82649">
    <property type="entry name" value="SufE/NifU"/>
    <property type="match status" value="1"/>
</dbReference>
<dbReference type="Proteomes" id="UP000539642">
    <property type="component" value="Unassembled WGS sequence"/>
</dbReference>
<organism evidence="2 3">
    <name type="scientific">Desulfoprunum benzoelyticum</name>
    <dbReference type="NCBI Taxonomy" id="1506996"/>
    <lineage>
        <taxon>Bacteria</taxon>
        <taxon>Pseudomonadati</taxon>
        <taxon>Thermodesulfobacteriota</taxon>
        <taxon>Desulfobulbia</taxon>
        <taxon>Desulfobulbales</taxon>
        <taxon>Desulfobulbaceae</taxon>
        <taxon>Desulfoprunum</taxon>
    </lineage>
</organism>
<gene>
    <name evidence="2" type="ORF">HNQ81_000806</name>
</gene>
<comment type="caution">
    <text evidence="2">The sequence shown here is derived from an EMBL/GenBank/DDBJ whole genome shotgun (WGS) entry which is preliminary data.</text>
</comment>
<dbReference type="GO" id="GO:0005506">
    <property type="term" value="F:iron ion binding"/>
    <property type="evidence" value="ECO:0007669"/>
    <property type="project" value="InterPro"/>
</dbReference>
<dbReference type="GO" id="GO:0016226">
    <property type="term" value="P:iron-sulfur cluster assembly"/>
    <property type="evidence" value="ECO:0007669"/>
    <property type="project" value="InterPro"/>
</dbReference>
<evidence type="ECO:0000313" key="2">
    <source>
        <dbReference type="EMBL" id="MBB5347096.1"/>
    </source>
</evidence>
<dbReference type="InterPro" id="IPR002871">
    <property type="entry name" value="NIF_FeS_clus_asmbl_NifU_N"/>
</dbReference>
<accession>A0A840UQI2</accession>
<name>A0A840UQI2_9BACT</name>
<evidence type="ECO:0000313" key="3">
    <source>
        <dbReference type="Proteomes" id="UP000539642"/>
    </source>
</evidence>
<sequence length="157" mass="17553">MAIDDDEFEAAVAKIQQEVFSDVRRAFGDVGFERWRKTRYHGRMHDADSFARIRGACGDTMEIYLKFRDGVVQKATYFTDGCGSSALCGSFAAELAMGRNPDEVCRITGADVLKELGTFPKEEEHCAALAAETLQEALHQYMLNQTERRSREAVKGS</sequence>
<protein>
    <submittedName>
        <fullName evidence="2">Nitrogen fixation NifU-like protein</fullName>
    </submittedName>
</protein>
<feature type="domain" description="NIF system FeS cluster assembly NifU N-terminal" evidence="1">
    <location>
        <begin position="33"/>
        <end position="145"/>
    </location>
</feature>
<dbReference type="CDD" id="cd06664">
    <property type="entry name" value="IscU_like"/>
    <property type="match status" value="1"/>
</dbReference>
<dbReference type="EMBL" id="JACHEO010000002">
    <property type="protein sequence ID" value="MBB5347096.1"/>
    <property type="molecule type" value="Genomic_DNA"/>
</dbReference>
<dbReference type="PANTHER" id="PTHR10093">
    <property type="entry name" value="IRON-SULFUR CLUSTER ASSEMBLY ENZYME NIFU HOMOLOG"/>
    <property type="match status" value="1"/>
</dbReference>